<dbReference type="Proteomes" id="UP001497457">
    <property type="component" value="Chromosome 19rd"/>
</dbReference>
<protein>
    <recommendedName>
        <fullName evidence="1">VOC domain-containing protein</fullName>
    </recommendedName>
</protein>
<keyword evidence="3" id="KW-1185">Reference proteome</keyword>
<dbReference type="PANTHER" id="PTHR46142">
    <property type="match status" value="1"/>
</dbReference>
<name>A0ABC8ZRA6_9POAL</name>
<dbReference type="PANTHER" id="PTHR46142:SF10">
    <property type="entry name" value="OS01G0173600 PROTEIN"/>
    <property type="match status" value="1"/>
</dbReference>
<dbReference type="CDD" id="cd07245">
    <property type="entry name" value="VOC_like"/>
    <property type="match status" value="1"/>
</dbReference>
<proteinExistence type="predicted"/>
<dbReference type="PROSITE" id="PS51819">
    <property type="entry name" value="VOC"/>
    <property type="match status" value="1"/>
</dbReference>
<accession>A0ABC8ZRA6</accession>
<dbReference type="AlphaFoldDB" id="A0ABC8ZRA6"/>
<evidence type="ECO:0000259" key="1">
    <source>
        <dbReference type="PROSITE" id="PS51819"/>
    </source>
</evidence>
<dbReference type="EMBL" id="OZ075129">
    <property type="protein sequence ID" value="CAL4965573.1"/>
    <property type="molecule type" value="Genomic_DNA"/>
</dbReference>
<dbReference type="InterPro" id="IPR029068">
    <property type="entry name" value="Glyas_Bleomycin-R_OHBP_Dase"/>
</dbReference>
<dbReference type="InterPro" id="IPR004360">
    <property type="entry name" value="Glyas_Fos-R_dOase_dom"/>
</dbReference>
<reference evidence="3" key="1">
    <citation type="submission" date="2024-06" db="EMBL/GenBank/DDBJ databases">
        <authorList>
            <person name="Ryan C."/>
        </authorList>
    </citation>
    <scope>NUCLEOTIDE SEQUENCE [LARGE SCALE GENOMIC DNA]</scope>
</reference>
<feature type="domain" description="VOC" evidence="1">
    <location>
        <begin position="22"/>
        <end position="145"/>
    </location>
</feature>
<dbReference type="InterPro" id="IPR037523">
    <property type="entry name" value="VOC_core"/>
</dbReference>
<evidence type="ECO:0000313" key="3">
    <source>
        <dbReference type="Proteomes" id="UP001497457"/>
    </source>
</evidence>
<evidence type="ECO:0000313" key="2">
    <source>
        <dbReference type="EMBL" id="CAL4965573.1"/>
    </source>
</evidence>
<reference evidence="2 3" key="2">
    <citation type="submission" date="2024-10" db="EMBL/GenBank/DDBJ databases">
        <authorList>
            <person name="Ryan C."/>
        </authorList>
    </citation>
    <scope>NUCLEOTIDE SEQUENCE [LARGE SCALE GENOMIC DNA]</scope>
</reference>
<dbReference type="Gene3D" id="3.10.180.10">
    <property type="entry name" value="2,3-Dihydroxybiphenyl 1,2-Dioxygenase, domain 1"/>
    <property type="match status" value="1"/>
</dbReference>
<dbReference type="SUPFAM" id="SSF54593">
    <property type="entry name" value="Glyoxalase/Bleomycin resistance protein/Dihydroxybiphenyl dioxygenase"/>
    <property type="match status" value="1"/>
</dbReference>
<organism evidence="2 3">
    <name type="scientific">Urochloa decumbens</name>
    <dbReference type="NCBI Taxonomy" id="240449"/>
    <lineage>
        <taxon>Eukaryota</taxon>
        <taxon>Viridiplantae</taxon>
        <taxon>Streptophyta</taxon>
        <taxon>Embryophyta</taxon>
        <taxon>Tracheophyta</taxon>
        <taxon>Spermatophyta</taxon>
        <taxon>Magnoliopsida</taxon>
        <taxon>Liliopsida</taxon>
        <taxon>Poales</taxon>
        <taxon>Poaceae</taxon>
        <taxon>PACMAD clade</taxon>
        <taxon>Panicoideae</taxon>
        <taxon>Panicodae</taxon>
        <taxon>Paniceae</taxon>
        <taxon>Melinidinae</taxon>
        <taxon>Urochloa</taxon>
    </lineage>
</organism>
<dbReference type="Pfam" id="PF00903">
    <property type="entry name" value="Glyoxalase"/>
    <property type="match status" value="1"/>
</dbReference>
<gene>
    <name evidence="2" type="ORF">URODEC1_LOCUS47291</name>
</gene>
<sequence length="231" mass="24784">MVNTKGVEPVQGGGRGGLPLAALNHISVVCRSLQSSVHFYRDVLGFIPIRRPGSFDFDGAWLFNYGIGIHLLQAEDPESMPPKKTEINPKDNHISFQCESLEAVQRRLKELGIRYVQRRVEEGGIFVDQLFFHDPDGFMIEVCTCDKLPVVPLVPVDANAILGLPPPPPAACKRPAAATLKPAPPPSLPAPVAVPASPAHCVVPASKAAAGSCVGEVEAMRSCPEHACMRV</sequence>